<dbReference type="Proteomes" id="UP000012249">
    <property type="component" value="Unassembled WGS sequence"/>
</dbReference>
<dbReference type="AlphaFoldDB" id="N1U6S6"/>
<protein>
    <submittedName>
        <fullName evidence="1">Uncharacterized protein</fullName>
    </submittedName>
</protein>
<evidence type="ECO:0000313" key="2">
    <source>
        <dbReference type="Proteomes" id="UP000012249"/>
    </source>
</evidence>
<accession>N1U6S6</accession>
<sequence>MTVLPVQNEGFILKSILNIRKKDSRIFSRERKHSVTSFPHRVFVEKSTTRTLGRILLIKHFGFYKLDFN</sequence>
<gene>
    <name evidence="1" type="ORF">LEP1GSC043_4763</name>
</gene>
<comment type="caution">
    <text evidence="1">The sequence shown here is derived from an EMBL/GenBank/DDBJ whole genome shotgun (WGS) entry which is preliminary data.</text>
</comment>
<dbReference type="EMBL" id="AHMI02000227">
    <property type="protein sequence ID" value="EMY13609.1"/>
    <property type="molecule type" value="Genomic_DNA"/>
</dbReference>
<organism evidence="1 2">
    <name type="scientific">Leptospira weilii str. Ecochallenge</name>
    <dbReference type="NCBI Taxonomy" id="1049986"/>
    <lineage>
        <taxon>Bacteria</taxon>
        <taxon>Pseudomonadati</taxon>
        <taxon>Spirochaetota</taxon>
        <taxon>Spirochaetia</taxon>
        <taxon>Leptospirales</taxon>
        <taxon>Leptospiraceae</taxon>
        <taxon>Leptospira</taxon>
    </lineage>
</organism>
<proteinExistence type="predicted"/>
<reference evidence="1 2" key="1">
    <citation type="submission" date="2013-02" db="EMBL/GenBank/DDBJ databases">
        <authorList>
            <person name="Harkins D.M."/>
            <person name="Durkin A.S."/>
            <person name="Brinkac L.M."/>
            <person name="Haft D.H."/>
            <person name="Selengut J.D."/>
            <person name="Sanka R."/>
            <person name="DePew J."/>
            <person name="Purushe J."/>
            <person name="Haake D.A."/>
            <person name="Matsunaga J."/>
            <person name="Vinetz J.M."/>
            <person name="Sutton G.G."/>
            <person name="Nierman W.C."/>
            <person name="Fouts D.E."/>
        </authorList>
    </citation>
    <scope>NUCLEOTIDE SEQUENCE [LARGE SCALE GENOMIC DNA]</scope>
    <source>
        <strain evidence="1 2">Ecochallenge</strain>
    </source>
</reference>
<name>N1U6S6_9LEPT</name>
<evidence type="ECO:0000313" key="1">
    <source>
        <dbReference type="EMBL" id="EMY13609.1"/>
    </source>
</evidence>